<dbReference type="InterPro" id="IPR007197">
    <property type="entry name" value="rSAM"/>
</dbReference>
<keyword evidence="10" id="KW-0479">Metal-binding</keyword>
<dbReference type="PROSITE" id="PS51918">
    <property type="entry name" value="RADICAL_SAM"/>
    <property type="match status" value="1"/>
</dbReference>
<evidence type="ECO:0000256" key="12">
    <source>
        <dbReference type="ARBA" id="ARBA00023014"/>
    </source>
</evidence>
<dbReference type="SUPFAM" id="SSF102114">
    <property type="entry name" value="Radical SAM enzymes"/>
    <property type="match status" value="1"/>
</dbReference>
<keyword evidence="12" id="KW-0411">Iron-sulfur</keyword>
<evidence type="ECO:0000256" key="8">
    <source>
        <dbReference type="ARBA" id="ARBA00022691"/>
    </source>
</evidence>
<dbReference type="GO" id="GO:0005737">
    <property type="term" value="C:cytoplasm"/>
    <property type="evidence" value="ECO:0007669"/>
    <property type="project" value="UniProtKB-SubCell"/>
</dbReference>
<dbReference type="GO" id="GO:0051539">
    <property type="term" value="F:4 iron, 4 sulfur cluster binding"/>
    <property type="evidence" value="ECO:0007669"/>
    <property type="project" value="UniProtKB-KW"/>
</dbReference>
<evidence type="ECO:0000256" key="2">
    <source>
        <dbReference type="ARBA" id="ARBA00004496"/>
    </source>
</evidence>
<evidence type="ECO:0000259" key="13">
    <source>
        <dbReference type="PROSITE" id="PS51918"/>
    </source>
</evidence>
<keyword evidence="9" id="KW-0819">tRNA processing</keyword>
<dbReference type="PANTHER" id="PTHR30544:SF5">
    <property type="entry name" value="RADICAL SAM CORE DOMAIN-CONTAINING PROTEIN"/>
    <property type="match status" value="1"/>
</dbReference>
<evidence type="ECO:0000256" key="9">
    <source>
        <dbReference type="ARBA" id="ARBA00022694"/>
    </source>
</evidence>
<comment type="cofactor">
    <cofactor evidence="1">
        <name>[4Fe-4S] cluster</name>
        <dbReference type="ChEBI" id="CHEBI:49883"/>
    </cofactor>
</comment>
<dbReference type="InterPro" id="IPR040072">
    <property type="entry name" value="Methyltransferase_A"/>
</dbReference>
<dbReference type="SFLD" id="SFLDF00275">
    <property type="entry name" value="adenosine_C2_methyltransferase"/>
    <property type="match status" value="1"/>
</dbReference>
<dbReference type="SFLD" id="SFLDS00029">
    <property type="entry name" value="Radical_SAM"/>
    <property type="match status" value="1"/>
</dbReference>
<evidence type="ECO:0000256" key="7">
    <source>
        <dbReference type="ARBA" id="ARBA00022679"/>
    </source>
</evidence>
<dbReference type="InterPro" id="IPR058240">
    <property type="entry name" value="rSAM_sf"/>
</dbReference>
<keyword evidence="11" id="KW-0408">Iron</keyword>
<evidence type="ECO:0000256" key="5">
    <source>
        <dbReference type="ARBA" id="ARBA00022552"/>
    </source>
</evidence>
<dbReference type="HAMAP" id="MF_01849">
    <property type="entry name" value="RNA_methyltr_RlmN"/>
    <property type="match status" value="1"/>
</dbReference>
<protein>
    <recommendedName>
        <fullName evidence="13">Radical SAM core domain-containing protein</fullName>
    </recommendedName>
</protein>
<keyword evidence="3" id="KW-0004">4Fe-4S</keyword>
<evidence type="ECO:0000256" key="11">
    <source>
        <dbReference type="ARBA" id="ARBA00023004"/>
    </source>
</evidence>
<evidence type="ECO:0000256" key="10">
    <source>
        <dbReference type="ARBA" id="ARBA00022723"/>
    </source>
</evidence>
<evidence type="ECO:0000313" key="14">
    <source>
        <dbReference type="EMBL" id="SUZ87481.1"/>
    </source>
</evidence>
<evidence type="ECO:0000256" key="4">
    <source>
        <dbReference type="ARBA" id="ARBA00022490"/>
    </source>
</evidence>
<dbReference type="EMBL" id="UINC01001727">
    <property type="protein sequence ID" value="SUZ87481.1"/>
    <property type="molecule type" value="Genomic_DNA"/>
</dbReference>
<dbReference type="InterPro" id="IPR013785">
    <property type="entry name" value="Aldolase_TIM"/>
</dbReference>
<dbReference type="GO" id="GO:0008173">
    <property type="term" value="F:RNA methyltransferase activity"/>
    <property type="evidence" value="ECO:0007669"/>
    <property type="project" value="InterPro"/>
</dbReference>
<dbReference type="InterPro" id="IPR027492">
    <property type="entry name" value="RNA_MTrfase_RlmN"/>
</dbReference>
<dbReference type="PANTHER" id="PTHR30544">
    <property type="entry name" value="23S RRNA METHYLTRANSFERASE"/>
    <property type="match status" value="1"/>
</dbReference>
<dbReference type="Gene3D" id="1.10.150.530">
    <property type="match status" value="1"/>
</dbReference>
<sequence>MGFSAHHSIMSKRSNTDLLSLPPEDLARALEKHFRQRDQPTYRIDQVRRWLYEGLSGSIDEMTDLPMSERDALKDSFILTELEEARVEVSQDGTVKHLWCLSDGEFIESVLIPTRKRLTLCISSQAGCAMGCTFCATGWGGFQRQLTTGEIVSQYSASRRWAEHHLGTTISNIVYMGMGEPLSNRKAVHDSLSILNQGYAVGARRITVSTVGVVPGILELAERPEQFRLALSLHAPISELRLSLIPLEKRHPLPEVLSALKRFNQSGGKRITFEYTMIRGVNDALELIAPLVELARSVEAYVNLIPFNPIPYQNWEPSELHRIKNFAKNLNKHGVPAAIRETRGRDIDAACGQLKAHALVQLEKPRQS</sequence>
<dbReference type="NCBIfam" id="TIGR00048">
    <property type="entry name" value="rRNA_mod_RlmN"/>
    <property type="match status" value="1"/>
</dbReference>
<keyword evidence="6" id="KW-0489">Methyltransferase</keyword>
<gene>
    <name evidence="14" type="ORF">METZ01_LOCUS40335</name>
</gene>
<dbReference type="Pfam" id="PF04055">
    <property type="entry name" value="Radical_SAM"/>
    <property type="match status" value="1"/>
</dbReference>
<keyword evidence="4" id="KW-0963">Cytoplasm</keyword>
<dbReference type="PIRSF" id="PIRSF006004">
    <property type="entry name" value="CHP00048"/>
    <property type="match status" value="1"/>
</dbReference>
<dbReference type="InterPro" id="IPR004383">
    <property type="entry name" value="rRNA_lsu_MTrfase_RlmN/Cfr"/>
</dbReference>
<dbReference type="Pfam" id="PF21016">
    <property type="entry name" value="RlmN_N"/>
    <property type="match status" value="1"/>
</dbReference>
<dbReference type="AlphaFoldDB" id="A0A381R6W4"/>
<accession>A0A381R6W4</accession>
<dbReference type="GO" id="GO:0030488">
    <property type="term" value="P:tRNA methylation"/>
    <property type="evidence" value="ECO:0007669"/>
    <property type="project" value="InterPro"/>
</dbReference>
<dbReference type="SFLD" id="SFLDG01062">
    <property type="entry name" value="methyltransferase_(Class_A)"/>
    <property type="match status" value="1"/>
</dbReference>
<keyword evidence="7" id="KW-0808">Transferase</keyword>
<dbReference type="GO" id="GO:0070475">
    <property type="term" value="P:rRNA base methylation"/>
    <property type="evidence" value="ECO:0007669"/>
    <property type="project" value="InterPro"/>
</dbReference>
<proteinExistence type="inferred from homology"/>
<name>A0A381R6W4_9ZZZZ</name>
<dbReference type="Gene3D" id="3.20.20.70">
    <property type="entry name" value="Aldolase class I"/>
    <property type="match status" value="1"/>
</dbReference>
<evidence type="ECO:0000256" key="6">
    <source>
        <dbReference type="ARBA" id="ARBA00022603"/>
    </source>
</evidence>
<dbReference type="FunFam" id="3.20.20.70:FF:000014">
    <property type="entry name" value="Probable dual-specificity RNA methyltransferase RlmN"/>
    <property type="match status" value="1"/>
</dbReference>
<evidence type="ECO:0000256" key="3">
    <source>
        <dbReference type="ARBA" id="ARBA00022485"/>
    </source>
</evidence>
<dbReference type="GO" id="GO:0046872">
    <property type="term" value="F:metal ion binding"/>
    <property type="evidence" value="ECO:0007669"/>
    <property type="project" value="UniProtKB-KW"/>
</dbReference>
<keyword evidence="8" id="KW-0949">S-adenosyl-L-methionine</keyword>
<organism evidence="14">
    <name type="scientific">marine metagenome</name>
    <dbReference type="NCBI Taxonomy" id="408172"/>
    <lineage>
        <taxon>unclassified sequences</taxon>
        <taxon>metagenomes</taxon>
        <taxon>ecological metagenomes</taxon>
    </lineage>
</organism>
<reference evidence="14" key="1">
    <citation type="submission" date="2018-05" db="EMBL/GenBank/DDBJ databases">
        <authorList>
            <person name="Lanie J.A."/>
            <person name="Ng W.-L."/>
            <person name="Kazmierczak K.M."/>
            <person name="Andrzejewski T.M."/>
            <person name="Davidsen T.M."/>
            <person name="Wayne K.J."/>
            <person name="Tettelin H."/>
            <person name="Glass J.I."/>
            <person name="Rusch D."/>
            <person name="Podicherti R."/>
            <person name="Tsui H.-C.T."/>
            <person name="Winkler M.E."/>
        </authorList>
    </citation>
    <scope>NUCLEOTIDE SEQUENCE</scope>
</reference>
<comment type="subcellular location">
    <subcellularLocation>
        <location evidence="2">Cytoplasm</location>
    </subcellularLocation>
</comment>
<evidence type="ECO:0000256" key="1">
    <source>
        <dbReference type="ARBA" id="ARBA00001966"/>
    </source>
</evidence>
<dbReference type="InterPro" id="IPR048641">
    <property type="entry name" value="RlmN_N"/>
</dbReference>
<feature type="domain" description="Radical SAM core" evidence="13">
    <location>
        <begin position="114"/>
        <end position="345"/>
    </location>
</feature>
<keyword evidence="5" id="KW-0698">rRNA processing</keyword>